<feature type="transmembrane region" description="Helical" evidence="1">
    <location>
        <begin position="164"/>
        <end position="184"/>
    </location>
</feature>
<organism evidence="2 3">
    <name type="scientific">Nocardioides potassii</name>
    <dbReference type="NCBI Taxonomy" id="2911371"/>
    <lineage>
        <taxon>Bacteria</taxon>
        <taxon>Bacillati</taxon>
        <taxon>Actinomycetota</taxon>
        <taxon>Actinomycetes</taxon>
        <taxon>Propionibacteriales</taxon>
        <taxon>Nocardioidaceae</taxon>
        <taxon>Nocardioides</taxon>
    </lineage>
</organism>
<dbReference type="InterPro" id="IPR036259">
    <property type="entry name" value="MFS_trans_sf"/>
</dbReference>
<feature type="transmembrane region" description="Helical" evidence="1">
    <location>
        <begin position="339"/>
        <end position="364"/>
    </location>
</feature>
<name>A0ABS9HDF8_9ACTN</name>
<feature type="transmembrane region" description="Helical" evidence="1">
    <location>
        <begin position="300"/>
        <end position="327"/>
    </location>
</feature>
<feature type="transmembrane region" description="Helical" evidence="1">
    <location>
        <begin position="234"/>
        <end position="253"/>
    </location>
</feature>
<dbReference type="RefSeq" id="WP_236401907.1">
    <property type="nucleotide sequence ID" value="NZ_JAKJHZ010000007.1"/>
</dbReference>
<feature type="transmembrane region" description="Helical" evidence="1">
    <location>
        <begin position="6"/>
        <end position="31"/>
    </location>
</feature>
<feature type="transmembrane region" description="Helical" evidence="1">
    <location>
        <begin position="370"/>
        <end position="389"/>
    </location>
</feature>
<feature type="transmembrane region" description="Helical" evidence="1">
    <location>
        <begin position="85"/>
        <end position="107"/>
    </location>
</feature>
<proteinExistence type="predicted"/>
<feature type="transmembrane region" description="Helical" evidence="1">
    <location>
        <begin position="135"/>
        <end position="158"/>
    </location>
</feature>
<gene>
    <name evidence="2" type="ORF">L2K70_11120</name>
</gene>
<evidence type="ECO:0000313" key="2">
    <source>
        <dbReference type="EMBL" id="MCF6378153.1"/>
    </source>
</evidence>
<dbReference type="SUPFAM" id="SSF103473">
    <property type="entry name" value="MFS general substrate transporter"/>
    <property type="match status" value="1"/>
</dbReference>
<sequence>MMQNRVAHLIWANIVVDAFGTAMFLAGIGFFAISGEGVDATRLLSALATGGLVGVALSFPAASWVDLWGARRILAAVQVLQVATYLTMAMVGVHAVVLACCGIGAALSRVTSPVRGALPPLYLEKHALVPFKARVRVWTIAMSLAGSAAAAIVVLVFGDGHTELIPLVNAASFLFTLLLTLALPRALIAPSTKRRWWQLYRPPRSIVLTAGLFGLLLCLAYVPDAAVAVVVADLGLPPWIVAASPALALAVALGGERAVRSRAHVVARHARPILLAALAVQVSGLLALALAVHGPGSGDVVVSGLLVLSASAAEVALIGIMFVLWDVQYGVGDDENRGGIVGVFGIGTSAGMAASPATASALFFQDLGTALVVGALMIVVAVAGVLAFARSAADNSDAEATAAVTGR</sequence>
<feature type="transmembrane region" description="Helical" evidence="1">
    <location>
        <begin position="273"/>
        <end position="294"/>
    </location>
</feature>
<comment type="caution">
    <text evidence="2">The sequence shown here is derived from an EMBL/GenBank/DDBJ whole genome shotgun (WGS) entry which is preliminary data.</text>
</comment>
<keyword evidence="1" id="KW-1133">Transmembrane helix</keyword>
<feature type="transmembrane region" description="Helical" evidence="1">
    <location>
        <begin position="205"/>
        <end position="222"/>
    </location>
</feature>
<evidence type="ECO:0000313" key="3">
    <source>
        <dbReference type="Proteomes" id="UP001201161"/>
    </source>
</evidence>
<keyword evidence="3" id="KW-1185">Reference proteome</keyword>
<dbReference type="Gene3D" id="1.20.1250.20">
    <property type="entry name" value="MFS general substrate transporter like domains"/>
    <property type="match status" value="1"/>
</dbReference>
<dbReference type="EMBL" id="JAKJHZ010000007">
    <property type="protein sequence ID" value="MCF6378153.1"/>
    <property type="molecule type" value="Genomic_DNA"/>
</dbReference>
<keyword evidence="1" id="KW-0472">Membrane</keyword>
<reference evidence="2 3" key="1">
    <citation type="submission" date="2022-01" db="EMBL/GenBank/DDBJ databases">
        <title>Nocardioides sp. nov., an actinomycete isolated from mining soil.</title>
        <authorList>
            <person name="Liu L."/>
        </authorList>
    </citation>
    <scope>NUCLEOTIDE SEQUENCE [LARGE SCALE GENOMIC DNA]</scope>
    <source>
        <strain evidence="2 3">KLBMP 9356</strain>
    </source>
</reference>
<accession>A0ABS9HDF8</accession>
<protein>
    <recommendedName>
        <fullName evidence="4">MFS transporter</fullName>
    </recommendedName>
</protein>
<feature type="transmembrane region" description="Helical" evidence="1">
    <location>
        <begin position="43"/>
        <end position="65"/>
    </location>
</feature>
<evidence type="ECO:0008006" key="4">
    <source>
        <dbReference type="Google" id="ProtNLM"/>
    </source>
</evidence>
<keyword evidence="1" id="KW-0812">Transmembrane</keyword>
<evidence type="ECO:0000256" key="1">
    <source>
        <dbReference type="SAM" id="Phobius"/>
    </source>
</evidence>
<dbReference type="Proteomes" id="UP001201161">
    <property type="component" value="Unassembled WGS sequence"/>
</dbReference>